<proteinExistence type="predicted"/>
<gene>
    <name evidence="5" type="ORF">IV38_GL001334</name>
    <name evidence="6" type="ORF">IV40_GL001121</name>
</gene>
<dbReference type="STRING" id="81857.IV38_GL001334"/>
<evidence type="ECO:0000256" key="1">
    <source>
        <dbReference type="ARBA" id="ARBA00023125"/>
    </source>
</evidence>
<feature type="domain" description="HTH tetR-type" evidence="4">
    <location>
        <begin position="6"/>
        <end position="66"/>
    </location>
</feature>
<evidence type="ECO:0000256" key="2">
    <source>
        <dbReference type="PROSITE-ProRule" id="PRU00335"/>
    </source>
</evidence>
<keyword evidence="3" id="KW-1133">Transmembrane helix</keyword>
<dbReference type="PROSITE" id="PS50977">
    <property type="entry name" value="HTH_TETR_2"/>
    <property type="match status" value="1"/>
</dbReference>
<dbReference type="InterPro" id="IPR036271">
    <property type="entry name" value="Tet_transcr_reg_TetR-rel_C_sf"/>
</dbReference>
<keyword evidence="1 2" id="KW-0238">DNA-binding</keyword>
<keyword evidence="3" id="KW-0812">Transmembrane</keyword>
<sequence>MARKKTITKNQILNAAYDLVVEEGFAHFTARNIAKRMNCSTQPIYLEFESMKALKLAVLDKIENYLREEGLNHTYTGEPLIDLSLSYINLAVEERQLFRAVFVEDYFGTEEMRRFGFELGLERLDKLPAGAEFDPEQKTNIVTGIWIAAAGIAALASAGFIGITRDQMTEILRTVQDYFFKNHDLNSAEMTAEVQQQMTETITEDLPKSV</sequence>
<dbReference type="SUPFAM" id="SSF46689">
    <property type="entry name" value="Homeodomain-like"/>
    <property type="match status" value="1"/>
</dbReference>
<comment type="caution">
    <text evidence="5">The sequence shown here is derived from an EMBL/GenBank/DDBJ whole genome shotgun (WGS) entry which is preliminary data.</text>
</comment>
<dbReference type="EMBL" id="JQAT01000003">
    <property type="protein sequence ID" value="KRN28335.1"/>
    <property type="molecule type" value="Genomic_DNA"/>
</dbReference>
<dbReference type="Pfam" id="PF00440">
    <property type="entry name" value="TetR_N"/>
    <property type="match status" value="1"/>
</dbReference>
<dbReference type="InterPro" id="IPR001647">
    <property type="entry name" value="HTH_TetR"/>
</dbReference>
<dbReference type="Gene3D" id="1.10.357.10">
    <property type="entry name" value="Tetracycline Repressor, domain 2"/>
    <property type="match status" value="1"/>
</dbReference>
<evidence type="ECO:0000256" key="3">
    <source>
        <dbReference type="SAM" id="Phobius"/>
    </source>
</evidence>
<dbReference type="PATRIC" id="fig|81857.3.peg.1343"/>
<dbReference type="OrthoDB" id="66596at2"/>
<evidence type="ECO:0000313" key="5">
    <source>
        <dbReference type="EMBL" id="KRN28335.1"/>
    </source>
</evidence>
<dbReference type="GO" id="GO:0003677">
    <property type="term" value="F:DNA binding"/>
    <property type="evidence" value="ECO:0007669"/>
    <property type="project" value="UniProtKB-UniRule"/>
</dbReference>
<dbReference type="AlphaFoldDB" id="A0A0R2FI66"/>
<dbReference type="InterPro" id="IPR009057">
    <property type="entry name" value="Homeodomain-like_sf"/>
</dbReference>
<evidence type="ECO:0000259" key="4">
    <source>
        <dbReference type="PROSITE" id="PS50977"/>
    </source>
</evidence>
<dbReference type="Proteomes" id="UP000051751">
    <property type="component" value="Unassembled WGS sequence"/>
</dbReference>
<organism evidence="5 8">
    <name type="scientific">Lactobacillus selangorensis</name>
    <dbReference type="NCBI Taxonomy" id="81857"/>
    <lineage>
        <taxon>Bacteria</taxon>
        <taxon>Bacillati</taxon>
        <taxon>Bacillota</taxon>
        <taxon>Bacilli</taxon>
        <taxon>Lactobacillales</taxon>
        <taxon>Lactobacillaceae</taxon>
        <taxon>Lactobacillus</taxon>
    </lineage>
</organism>
<evidence type="ECO:0000313" key="8">
    <source>
        <dbReference type="Proteomes" id="UP000051751"/>
    </source>
</evidence>
<dbReference type="EMBL" id="JQAZ01000003">
    <property type="protein sequence ID" value="KRN31837.1"/>
    <property type="molecule type" value="Genomic_DNA"/>
</dbReference>
<feature type="DNA-binding region" description="H-T-H motif" evidence="2">
    <location>
        <begin position="29"/>
        <end position="48"/>
    </location>
</feature>
<dbReference type="SUPFAM" id="SSF48498">
    <property type="entry name" value="Tetracyclin repressor-like, C-terminal domain"/>
    <property type="match status" value="1"/>
</dbReference>
<protein>
    <submittedName>
        <fullName evidence="5">Transcriptional regulator</fullName>
    </submittedName>
</protein>
<feature type="transmembrane region" description="Helical" evidence="3">
    <location>
        <begin position="144"/>
        <end position="163"/>
    </location>
</feature>
<name>A0A0R2FI66_9LACO</name>
<dbReference type="Proteomes" id="UP000051645">
    <property type="component" value="Unassembled WGS sequence"/>
</dbReference>
<accession>A0A0R2FI66</accession>
<evidence type="ECO:0000313" key="6">
    <source>
        <dbReference type="EMBL" id="KRN31837.1"/>
    </source>
</evidence>
<reference evidence="7 8" key="1">
    <citation type="journal article" date="2015" name="Genome Announc.">
        <title>Expanding the biotechnology potential of lactobacilli through comparative genomics of 213 strains and associated genera.</title>
        <authorList>
            <person name="Sun Z."/>
            <person name="Harris H.M."/>
            <person name="McCann A."/>
            <person name="Guo C."/>
            <person name="Argimon S."/>
            <person name="Zhang W."/>
            <person name="Yang X."/>
            <person name="Jeffery I.B."/>
            <person name="Cooney J.C."/>
            <person name="Kagawa T.F."/>
            <person name="Liu W."/>
            <person name="Song Y."/>
            <person name="Salvetti E."/>
            <person name="Wrobel A."/>
            <person name="Rasinkangas P."/>
            <person name="Parkhill J."/>
            <person name="Rea M.C."/>
            <person name="O'Sullivan O."/>
            <person name="Ritari J."/>
            <person name="Douillard F.P."/>
            <person name="Paul Ross R."/>
            <person name="Yang R."/>
            <person name="Briner A.E."/>
            <person name="Felis G.E."/>
            <person name="de Vos W.M."/>
            <person name="Barrangou R."/>
            <person name="Klaenhammer T.R."/>
            <person name="Caufield P.W."/>
            <person name="Cui Y."/>
            <person name="Zhang H."/>
            <person name="O'Toole P.W."/>
        </authorList>
    </citation>
    <scope>NUCLEOTIDE SEQUENCE [LARGE SCALE GENOMIC DNA]</scope>
    <source>
        <strain evidence="5 8">ATCC BAA-66</strain>
        <strain evidence="6 7">DSM 13344</strain>
    </source>
</reference>
<keyword evidence="7" id="KW-1185">Reference proteome</keyword>
<keyword evidence="3" id="KW-0472">Membrane</keyword>
<dbReference type="RefSeq" id="WP_057769303.1">
    <property type="nucleotide sequence ID" value="NZ_JQAT01000003.1"/>
</dbReference>
<evidence type="ECO:0000313" key="7">
    <source>
        <dbReference type="Proteomes" id="UP000051645"/>
    </source>
</evidence>